<proteinExistence type="predicted"/>
<dbReference type="EMBL" id="UFVQ01000003">
    <property type="protein sequence ID" value="STC99073.1"/>
    <property type="molecule type" value="Genomic_DNA"/>
</dbReference>
<evidence type="ECO:0000313" key="2">
    <source>
        <dbReference type="Proteomes" id="UP000255224"/>
    </source>
</evidence>
<sequence length="35" mass="4052">MEKNYLLLLQASALLIYSEYENVFSIGIAKTKHSY</sequence>
<dbReference type="Proteomes" id="UP000255224">
    <property type="component" value="Unassembled WGS sequence"/>
</dbReference>
<dbReference type="AlphaFoldDB" id="A0A376E042"/>
<accession>A0A376E042</accession>
<organism evidence="1 2">
    <name type="scientific">Chryseobacterium carnipullorum</name>
    <dbReference type="NCBI Taxonomy" id="1124835"/>
    <lineage>
        <taxon>Bacteria</taxon>
        <taxon>Pseudomonadati</taxon>
        <taxon>Bacteroidota</taxon>
        <taxon>Flavobacteriia</taxon>
        <taxon>Flavobacteriales</taxon>
        <taxon>Weeksellaceae</taxon>
        <taxon>Chryseobacterium group</taxon>
        <taxon>Chryseobacterium</taxon>
    </lineage>
</organism>
<evidence type="ECO:0000313" key="1">
    <source>
        <dbReference type="EMBL" id="STC99073.1"/>
    </source>
</evidence>
<gene>
    <name evidence="1" type="ORF">NCTC13533_02716</name>
</gene>
<protein>
    <submittedName>
        <fullName evidence="1">Uncharacterized protein</fullName>
    </submittedName>
</protein>
<name>A0A376E042_CHRCU</name>
<reference evidence="1 2" key="1">
    <citation type="submission" date="2018-06" db="EMBL/GenBank/DDBJ databases">
        <authorList>
            <consortium name="Pathogen Informatics"/>
            <person name="Doyle S."/>
        </authorList>
    </citation>
    <scope>NUCLEOTIDE SEQUENCE [LARGE SCALE GENOMIC DNA]</scope>
    <source>
        <strain evidence="1 2">NCTC13533</strain>
    </source>
</reference>